<dbReference type="InterPro" id="IPR036116">
    <property type="entry name" value="FN3_sf"/>
</dbReference>
<dbReference type="CDD" id="cd00063">
    <property type="entry name" value="FN3"/>
    <property type="match status" value="1"/>
</dbReference>
<protein>
    <recommendedName>
        <fullName evidence="1">Fibronectin type-III domain-containing protein</fullName>
    </recommendedName>
</protein>
<evidence type="ECO:0000313" key="2">
    <source>
        <dbReference type="EMBL" id="RLG69986.1"/>
    </source>
</evidence>
<dbReference type="InterPro" id="IPR003961">
    <property type="entry name" value="FN3_dom"/>
</dbReference>
<feature type="non-terminal residue" evidence="2">
    <location>
        <position position="632"/>
    </location>
</feature>
<sequence length="632" mass="71735">MRKLLAPVLFILMLHFSLADYSITVTYPNGGEVITTRYVDVNWTTTDFDPNDQVTIYYDTDNNKDNGYVYVYGPVDNTGHFEWDLMQMPDGNYYVYLRITKVSPYIVRDDYSDGDFNKAGFDWNYSSNAVSIKVNKQHAPDVNVTYPNGNETLSGVFDINFSVLDIDEDKLIADINIELHKFYKELVISKCSQFLENKLSWNNTVCSTSGTLHYLEYNGDDANYLSKSIYLGDVNRLISLEISARNANVYVRFSDDNSSWTGWQQYSNGVTLLNGAYDYFQYKVIFTSPFGKFFSLKIKFVLSNYSIFIGNYRLDDPNICIDADNNIATANECSVDYNSAMQNSDANVIVKVSDTVLEDTDKSDAEFTIDNNPVILDVFVSDQNSNSAKINFSTNEPTTFTVYYGKTNWNDNSQTVSDSNYTHSHLLTSLDPCTKYYYKICAKDAQNNETCTQVMEFYTTAGSTTLNNPNSGTFSQRYITVEWNQDAGEDTISLYYDNDNNFENGAILAEKGISDSGSREWDVLQISKGQSYYVAVRRVCYDPIRNVTTYAIDYSDNAITINEFDANKQRAFNTRVNKQHAPDVNVTYPNGGENLSGTFSIDFNVSDPEGDILTADVNINFVDAINWLYHFS</sequence>
<dbReference type="EMBL" id="QMWP01000092">
    <property type="protein sequence ID" value="RLG69986.1"/>
    <property type="molecule type" value="Genomic_DNA"/>
</dbReference>
<dbReference type="SUPFAM" id="SSF49265">
    <property type="entry name" value="Fibronectin type III"/>
    <property type="match status" value="1"/>
</dbReference>
<feature type="domain" description="Fibronectin type-III" evidence="1">
    <location>
        <begin position="374"/>
        <end position="462"/>
    </location>
</feature>
<gene>
    <name evidence="2" type="ORF">DRO04_02550</name>
</gene>
<accession>A0A497JG51</accession>
<name>A0A497JG51_9ARCH</name>
<dbReference type="AlphaFoldDB" id="A0A497JG51"/>
<dbReference type="Proteomes" id="UP000278031">
    <property type="component" value="Unassembled WGS sequence"/>
</dbReference>
<evidence type="ECO:0000313" key="3">
    <source>
        <dbReference type="Proteomes" id="UP000278031"/>
    </source>
</evidence>
<dbReference type="Gene3D" id="2.60.40.10">
    <property type="entry name" value="Immunoglobulins"/>
    <property type="match status" value="1"/>
</dbReference>
<dbReference type="GO" id="GO:0046872">
    <property type="term" value="F:metal ion binding"/>
    <property type="evidence" value="ECO:0007669"/>
    <property type="project" value="InterPro"/>
</dbReference>
<dbReference type="Pfam" id="PF16656">
    <property type="entry name" value="Pur_ac_phosph_N"/>
    <property type="match status" value="1"/>
</dbReference>
<proteinExistence type="predicted"/>
<dbReference type="InterPro" id="IPR013783">
    <property type="entry name" value="Ig-like_fold"/>
</dbReference>
<reference evidence="2 3" key="1">
    <citation type="submission" date="2018-06" db="EMBL/GenBank/DDBJ databases">
        <title>Extensive metabolic versatility and redundancy in microbially diverse, dynamic hydrothermal sediments.</title>
        <authorList>
            <person name="Dombrowski N."/>
            <person name="Teske A."/>
            <person name="Baker B.J."/>
        </authorList>
    </citation>
    <scope>NUCLEOTIDE SEQUENCE [LARGE SCALE GENOMIC DNA]</scope>
    <source>
        <strain evidence="2">B51_G17</strain>
    </source>
</reference>
<dbReference type="PROSITE" id="PS50853">
    <property type="entry name" value="FN3"/>
    <property type="match status" value="1"/>
</dbReference>
<dbReference type="InterPro" id="IPR015914">
    <property type="entry name" value="PAPs_N"/>
</dbReference>
<comment type="caution">
    <text evidence="2">The sequence shown here is derived from an EMBL/GenBank/DDBJ whole genome shotgun (WGS) entry which is preliminary data.</text>
</comment>
<evidence type="ECO:0000259" key="1">
    <source>
        <dbReference type="PROSITE" id="PS50853"/>
    </source>
</evidence>
<dbReference type="GO" id="GO:0003993">
    <property type="term" value="F:acid phosphatase activity"/>
    <property type="evidence" value="ECO:0007669"/>
    <property type="project" value="InterPro"/>
</dbReference>
<organism evidence="2 3">
    <name type="scientific">Candidatus Iainarchaeum sp</name>
    <dbReference type="NCBI Taxonomy" id="3101447"/>
    <lineage>
        <taxon>Archaea</taxon>
        <taxon>Candidatus Iainarchaeota</taxon>
        <taxon>Candidatus Iainarchaeia</taxon>
        <taxon>Candidatus Iainarchaeales</taxon>
        <taxon>Candidatus Iainarchaeaceae</taxon>
        <taxon>Candidatus Iainarchaeum</taxon>
    </lineage>
</organism>